<keyword evidence="1" id="KW-0805">Transcription regulation</keyword>
<accession>A0ABU1AW40</accession>
<organism evidence="5 6">
    <name type="scientific">Thalassobacterium maritimum</name>
    <dbReference type="NCBI Taxonomy" id="3041265"/>
    <lineage>
        <taxon>Bacteria</taxon>
        <taxon>Pseudomonadati</taxon>
        <taxon>Verrucomicrobiota</taxon>
        <taxon>Opitutia</taxon>
        <taxon>Puniceicoccales</taxon>
        <taxon>Coraliomargaritaceae</taxon>
        <taxon>Thalassobacterium</taxon>
    </lineage>
</organism>
<dbReference type="RefSeq" id="WP_308950918.1">
    <property type="nucleotide sequence ID" value="NZ_JARXHW010000029.1"/>
</dbReference>
<dbReference type="Proteomes" id="UP001225316">
    <property type="component" value="Unassembled WGS sequence"/>
</dbReference>
<evidence type="ECO:0000259" key="4">
    <source>
        <dbReference type="PROSITE" id="PS50932"/>
    </source>
</evidence>
<dbReference type="Gene3D" id="3.40.50.2300">
    <property type="match status" value="2"/>
</dbReference>
<gene>
    <name evidence="5" type="ORF">QEH52_12665</name>
</gene>
<dbReference type="InterPro" id="IPR000843">
    <property type="entry name" value="HTH_LacI"/>
</dbReference>
<dbReference type="PANTHER" id="PTHR30146">
    <property type="entry name" value="LACI-RELATED TRANSCRIPTIONAL REPRESSOR"/>
    <property type="match status" value="1"/>
</dbReference>
<evidence type="ECO:0000313" key="6">
    <source>
        <dbReference type="Proteomes" id="UP001225316"/>
    </source>
</evidence>
<dbReference type="InterPro" id="IPR028082">
    <property type="entry name" value="Peripla_BP_I"/>
</dbReference>
<dbReference type="Pfam" id="PF13377">
    <property type="entry name" value="Peripla_BP_3"/>
    <property type="match status" value="1"/>
</dbReference>
<keyword evidence="3" id="KW-0804">Transcription</keyword>
<dbReference type="PROSITE" id="PS50932">
    <property type="entry name" value="HTH_LACI_2"/>
    <property type="match status" value="1"/>
</dbReference>
<sequence>MEPPKRITQRDLAQLLNMSQVTVSRALSNSSLVSEATKESVMQAAAKLGYQPDPALSSLNAYRRTKQPIKNGQTLAWITGQEATKSSIWYQGALQQAHNYGYHMETFSPNSKGMTPARVMQILHNRNVSGLIFAPRRQAHTQLNIDLKNFCAVAIGYTLQSPIVDRVITDHHRNLMICFQKLYQAGYRRIAMATSDSTEQRIEGRRISSYLYQLHKHPDAEKIPILEYPNTIEKIPRAIIPWIEKWRPDAILYQNPHVLSACRDYGIKIPEDIAFASIALNPRWPKNEDYSGVDELYPQIGAFAVDTLVAHIRKNERGIPKERRVHMLEGRWIAGSTMRHAKH</sequence>
<dbReference type="InterPro" id="IPR046335">
    <property type="entry name" value="LacI/GalR-like_sensor"/>
</dbReference>
<dbReference type="Pfam" id="PF00356">
    <property type="entry name" value="LacI"/>
    <property type="match status" value="1"/>
</dbReference>
<proteinExistence type="predicted"/>
<feature type="domain" description="HTH lacI-type" evidence="4">
    <location>
        <begin position="7"/>
        <end position="61"/>
    </location>
</feature>
<dbReference type="GO" id="GO:0003677">
    <property type="term" value="F:DNA binding"/>
    <property type="evidence" value="ECO:0007669"/>
    <property type="project" value="UniProtKB-KW"/>
</dbReference>
<dbReference type="CDD" id="cd01392">
    <property type="entry name" value="HTH_LacI"/>
    <property type="match status" value="1"/>
</dbReference>
<evidence type="ECO:0000256" key="1">
    <source>
        <dbReference type="ARBA" id="ARBA00023015"/>
    </source>
</evidence>
<dbReference type="InterPro" id="IPR010982">
    <property type="entry name" value="Lambda_DNA-bd_dom_sf"/>
</dbReference>
<dbReference type="Gene3D" id="1.10.260.40">
    <property type="entry name" value="lambda repressor-like DNA-binding domains"/>
    <property type="match status" value="1"/>
</dbReference>
<dbReference type="EMBL" id="JARXHW010000029">
    <property type="protein sequence ID" value="MDQ8208369.1"/>
    <property type="molecule type" value="Genomic_DNA"/>
</dbReference>
<keyword evidence="2 5" id="KW-0238">DNA-binding</keyword>
<evidence type="ECO:0000313" key="5">
    <source>
        <dbReference type="EMBL" id="MDQ8208369.1"/>
    </source>
</evidence>
<dbReference type="SUPFAM" id="SSF47413">
    <property type="entry name" value="lambda repressor-like DNA-binding domains"/>
    <property type="match status" value="1"/>
</dbReference>
<protein>
    <submittedName>
        <fullName evidence="5">LacI family DNA-binding transcriptional regulator</fullName>
    </submittedName>
</protein>
<evidence type="ECO:0000256" key="2">
    <source>
        <dbReference type="ARBA" id="ARBA00023125"/>
    </source>
</evidence>
<name>A0ABU1AW40_9BACT</name>
<keyword evidence="6" id="KW-1185">Reference proteome</keyword>
<dbReference type="PANTHER" id="PTHR30146:SF109">
    <property type="entry name" value="HTH-TYPE TRANSCRIPTIONAL REGULATOR GALS"/>
    <property type="match status" value="1"/>
</dbReference>
<comment type="caution">
    <text evidence="5">The sequence shown here is derived from an EMBL/GenBank/DDBJ whole genome shotgun (WGS) entry which is preliminary data.</text>
</comment>
<dbReference type="SUPFAM" id="SSF53822">
    <property type="entry name" value="Periplasmic binding protein-like I"/>
    <property type="match status" value="1"/>
</dbReference>
<dbReference type="SMART" id="SM00354">
    <property type="entry name" value="HTH_LACI"/>
    <property type="match status" value="1"/>
</dbReference>
<evidence type="ECO:0000256" key="3">
    <source>
        <dbReference type="ARBA" id="ARBA00023163"/>
    </source>
</evidence>
<reference evidence="5 6" key="1">
    <citation type="submission" date="2023-04" db="EMBL/GenBank/DDBJ databases">
        <title>A novel bacteria isolated from coastal sediment.</title>
        <authorList>
            <person name="Liu X.-J."/>
            <person name="Du Z.-J."/>
        </authorList>
    </citation>
    <scope>NUCLEOTIDE SEQUENCE [LARGE SCALE GENOMIC DNA]</scope>
    <source>
        <strain evidence="5 6">SDUM461003</strain>
    </source>
</reference>